<dbReference type="AlphaFoldDB" id="A0A6I6DDB2"/>
<dbReference type="OrthoDB" id="9803668at2"/>
<dbReference type="PANTHER" id="PTHR47618">
    <property type="entry name" value="BIFUNCTIONAL OLIGORIBONUCLEASE AND PAP PHOSPHATASE NRNA"/>
    <property type="match status" value="1"/>
</dbReference>
<dbReference type="Gene3D" id="3.90.1640.10">
    <property type="entry name" value="inorganic pyrophosphatase (n-terminal core)"/>
    <property type="match status" value="1"/>
</dbReference>
<dbReference type="Proteomes" id="UP000426444">
    <property type="component" value="Chromosome"/>
</dbReference>
<dbReference type="Pfam" id="PF01368">
    <property type="entry name" value="DHH"/>
    <property type="match status" value="1"/>
</dbReference>
<evidence type="ECO:0000313" key="3">
    <source>
        <dbReference type="EMBL" id="QGT99215.1"/>
    </source>
</evidence>
<dbReference type="InterPro" id="IPR051319">
    <property type="entry name" value="Oligoribo/pAp-PDE_c-di-AMP_PDE"/>
</dbReference>
<dbReference type="Pfam" id="PF02272">
    <property type="entry name" value="DHHA1"/>
    <property type="match status" value="1"/>
</dbReference>
<dbReference type="Gene3D" id="3.10.310.30">
    <property type="match status" value="1"/>
</dbReference>
<dbReference type="SUPFAM" id="SSF64182">
    <property type="entry name" value="DHH phosphoesterases"/>
    <property type="match status" value="1"/>
</dbReference>
<protein>
    <recommendedName>
        <fullName evidence="5">RecJ</fullName>
    </recommendedName>
</protein>
<feature type="domain" description="DDH" evidence="1">
    <location>
        <begin position="19"/>
        <end position="160"/>
    </location>
</feature>
<keyword evidence="4" id="KW-1185">Reference proteome</keyword>
<sequence>MENNLSLISEKLIEKNNYIIVGHSIPDGDCIGSMIGLYLVLLKMNKKSIMLLEDPVPPIYHFLFGSNMILKPQDISKNDFENIIYLDCSDKNRVGESVADFLNDKRYIINIDHHATNELFGNINLVNPEASATAEIITNLIPLLNVDITKDIANALFTGIVMDTGSFQYSNTTSETLKIASYLIDSGVEQEKVRINLFESKSHKEVLLLRKSLQSLKVSSDGKIAWMQLSIDDIKELDVKDLHPEGIINHTRSIKGVEVGILFRETSPGIVKVGFRSKSAIDVAQIAKKFGGGGHEKAAGARLEGRLDDVKSKVLNSVKEVID</sequence>
<dbReference type="KEGG" id="salq:SYNTR_0622"/>
<reference evidence="4" key="1">
    <citation type="journal article" date="2019" name="Microbiology">
        <title>Complete Genome Sequence of an Uncultured Bacterium of the Candidate Phylum Bipolaricaulota.</title>
        <authorList>
            <person name="Kadnikov V.V."/>
            <person name="Mardanov A.V."/>
            <person name="Beletsky A.V."/>
            <person name="Frank Y.A."/>
            <person name="Karnachuk O.V."/>
            <person name="Ravin N.V."/>
        </authorList>
    </citation>
    <scope>NUCLEOTIDE SEQUENCE [LARGE SCALE GENOMIC DNA]</scope>
</reference>
<proteinExistence type="predicted"/>
<evidence type="ECO:0000313" key="4">
    <source>
        <dbReference type="Proteomes" id="UP000426444"/>
    </source>
</evidence>
<dbReference type="PANTHER" id="PTHR47618:SF1">
    <property type="entry name" value="BIFUNCTIONAL OLIGORIBONUCLEASE AND PAP PHOSPHATASE NRNA"/>
    <property type="match status" value="1"/>
</dbReference>
<dbReference type="InterPro" id="IPR001667">
    <property type="entry name" value="DDH_dom"/>
</dbReference>
<accession>A0A6I6DDB2</accession>
<evidence type="ECO:0008006" key="5">
    <source>
        <dbReference type="Google" id="ProtNLM"/>
    </source>
</evidence>
<evidence type="ECO:0000259" key="1">
    <source>
        <dbReference type="Pfam" id="PF01368"/>
    </source>
</evidence>
<dbReference type="InterPro" id="IPR038763">
    <property type="entry name" value="DHH_sf"/>
</dbReference>
<evidence type="ECO:0000259" key="2">
    <source>
        <dbReference type="Pfam" id="PF02272"/>
    </source>
</evidence>
<dbReference type="EMBL" id="CP046457">
    <property type="protein sequence ID" value="QGT99215.1"/>
    <property type="molecule type" value="Genomic_DNA"/>
</dbReference>
<dbReference type="RefSeq" id="WP_156203136.1">
    <property type="nucleotide sequence ID" value="NZ_CP046457.1"/>
</dbReference>
<dbReference type="InterPro" id="IPR003156">
    <property type="entry name" value="DHHA1_dom"/>
</dbReference>
<dbReference type="GO" id="GO:0003676">
    <property type="term" value="F:nucleic acid binding"/>
    <property type="evidence" value="ECO:0007669"/>
    <property type="project" value="InterPro"/>
</dbReference>
<gene>
    <name evidence="3" type="ORF">SYNTR_0622</name>
</gene>
<organism evidence="3 4">
    <name type="scientific">Candidatus Syntrophocurvum alkaliphilum</name>
    <dbReference type="NCBI Taxonomy" id="2293317"/>
    <lineage>
        <taxon>Bacteria</taxon>
        <taxon>Bacillati</taxon>
        <taxon>Bacillota</taxon>
        <taxon>Clostridia</taxon>
        <taxon>Eubacteriales</taxon>
        <taxon>Syntrophomonadaceae</taxon>
        <taxon>Candidatus Syntrophocurvum</taxon>
    </lineage>
</organism>
<feature type="domain" description="DHHA1" evidence="2">
    <location>
        <begin position="246"/>
        <end position="319"/>
    </location>
</feature>
<name>A0A6I6DDB2_9FIRM</name>